<gene>
    <name evidence="2" type="ORF">ACEZDB_25950</name>
    <name evidence="1" type="ORF">ACEZDG_13300</name>
</gene>
<dbReference type="Proteomes" id="UP001592582">
    <property type="component" value="Unassembled WGS sequence"/>
</dbReference>
<dbReference type="EMBL" id="JBHEZY010000012">
    <property type="protein sequence ID" value="MFC1434099.1"/>
    <property type="molecule type" value="Genomic_DNA"/>
</dbReference>
<comment type="caution">
    <text evidence="1">The sequence shown here is derived from an EMBL/GenBank/DDBJ whole genome shotgun (WGS) entry which is preliminary data.</text>
</comment>
<evidence type="ECO:0000313" key="1">
    <source>
        <dbReference type="EMBL" id="MFC1410243.1"/>
    </source>
</evidence>
<reference evidence="3 4" key="1">
    <citation type="submission" date="2024-09" db="EMBL/GenBank/DDBJ databases">
        <authorList>
            <person name="Lee S.D."/>
        </authorList>
    </citation>
    <scope>NUCLEOTIDE SEQUENCE [LARGE SCALE GENOMIC DNA]</scope>
    <source>
        <strain evidence="1 4">N1-1</strain>
        <strain evidence="2 3">N1-3</strain>
    </source>
</reference>
<protein>
    <recommendedName>
        <fullName evidence="5">HTH luxR-type domain-containing protein</fullName>
    </recommendedName>
</protein>
<dbReference type="PANTHER" id="PTHR34293">
    <property type="entry name" value="HTH-TYPE TRANSCRIPTIONAL REGULATOR TRMBL2"/>
    <property type="match status" value="1"/>
</dbReference>
<dbReference type="PANTHER" id="PTHR34293:SF1">
    <property type="entry name" value="HTH-TYPE TRANSCRIPTIONAL REGULATOR TRMBL2"/>
    <property type="match status" value="1"/>
</dbReference>
<name>A0ABV6V993_9ACTN</name>
<evidence type="ECO:0008006" key="5">
    <source>
        <dbReference type="Google" id="ProtNLM"/>
    </source>
</evidence>
<organism evidence="1 4">
    <name type="scientific">Streptacidiphilus alkalitolerans</name>
    <dbReference type="NCBI Taxonomy" id="3342712"/>
    <lineage>
        <taxon>Bacteria</taxon>
        <taxon>Bacillati</taxon>
        <taxon>Actinomycetota</taxon>
        <taxon>Actinomycetes</taxon>
        <taxon>Kitasatosporales</taxon>
        <taxon>Streptomycetaceae</taxon>
        <taxon>Streptacidiphilus</taxon>
    </lineage>
</organism>
<evidence type="ECO:0000313" key="2">
    <source>
        <dbReference type="EMBL" id="MFC1434099.1"/>
    </source>
</evidence>
<sequence length="366" mass="40701">MSTPHNTLEPEAPRPFLTQQEIDLYQRLADLRTAQAAWDGMSQRARAAYGRQQPEAPPLDPQDPALLRLQDVGLLETDPAQPLGYRLVDPAVLEAVWLVEARQRALSRHLEALAELETVRQVPGVLARLKSTYDYGSHEVRGTRHEYVTGLDAINEAVRQLTGQATDEILTAQPGPRPAGAVADGNRLAAEALARGVGMRTIYGRESLTAPEPLSQFAEGATASGAEVRILDEPYLPFLRMICFDRTWLVAEVRDARPVEHSELTRFVQALVTDDPATVGAFVHNFERDWQRARAFQLGPFHDQIIAALIAGADYEAVSRSLKVTTRTINKKVAQHREALGASTPFQHGYLTAWRERARQPQEDRL</sequence>
<dbReference type="InterPro" id="IPR051797">
    <property type="entry name" value="TrmB-like"/>
</dbReference>
<keyword evidence="4" id="KW-1185">Reference proteome</keyword>
<dbReference type="RefSeq" id="WP_380507542.1">
    <property type="nucleotide sequence ID" value="NZ_JBHEZX010000005.1"/>
</dbReference>
<dbReference type="EMBL" id="JBHEZX010000005">
    <property type="protein sequence ID" value="MFC1410243.1"/>
    <property type="molecule type" value="Genomic_DNA"/>
</dbReference>
<evidence type="ECO:0000313" key="3">
    <source>
        <dbReference type="Proteomes" id="UP001592530"/>
    </source>
</evidence>
<evidence type="ECO:0000313" key="4">
    <source>
        <dbReference type="Proteomes" id="UP001592582"/>
    </source>
</evidence>
<dbReference type="Proteomes" id="UP001592530">
    <property type="component" value="Unassembled WGS sequence"/>
</dbReference>
<accession>A0ABV6V993</accession>
<proteinExistence type="predicted"/>